<evidence type="ECO:0000313" key="3">
    <source>
        <dbReference type="Proteomes" id="UP001180487"/>
    </source>
</evidence>
<feature type="domain" description="Thioredoxin" evidence="1">
    <location>
        <begin position="1"/>
        <end position="99"/>
    </location>
</feature>
<dbReference type="InterPro" id="IPR036249">
    <property type="entry name" value="Thioredoxin-like_sf"/>
</dbReference>
<sequence length="123" mass="13621">MPQAIKSIVNSPTLWVACLCADWCGSCRDYQERFEQVGRSFPGAEFVWVDIEDQADLVDPIEVDNFPTLLVLVDQQVRFFGSITPQTETLQRLVQAQLESAAPTTPANPGLTALAQRLQAQQA</sequence>
<dbReference type="EMBL" id="JAVDXT010000002">
    <property type="protein sequence ID" value="MDR7378208.1"/>
    <property type="molecule type" value="Genomic_DNA"/>
</dbReference>
<evidence type="ECO:0000313" key="2">
    <source>
        <dbReference type="EMBL" id="MDR7378208.1"/>
    </source>
</evidence>
<keyword evidence="3" id="KW-1185">Reference proteome</keyword>
<dbReference type="PROSITE" id="PS51257">
    <property type="entry name" value="PROKAR_LIPOPROTEIN"/>
    <property type="match status" value="1"/>
</dbReference>
<dbReference type="Proteomes" id="UP001180487">
    <property type="component" value="Unassembled WGS sequence"/>
</dbReference>
<dbReference type="Gene3D" id="3.40.30.10">
    <property type="entry name" value="Glutaredoxin"/>
    <property type="match status" value="1"/>
</dbReference>
<reference evidence="2 3" key="1">
    <citation type="submission" date="2023-07" db="EMBL/GenBank/DDBJ databases">
        <title>Sorghum-associated microbial communities from plants grown in Nebraska, USA.</title>
        <authorList>
            <person name="Schachtman D."/>
        </authorList>
    </citation>
    <scope>NUCLEOTIDE SEQUENCE [LARGE SCALE GENOMIC DNA]</scope>
    <source>
        <strain evidence="2 3">BE313</strain>
    </source>
</reference>
<name>A0ABU2CA54_9BURK</name>
<evidence type="ECO:0000259" key="1">
    <source>
        <dbReference type="PROSITE" id="PS51352"/>
    </source>
</evidence>
<dbReference type="CDD" id="cd02947">
    <property type="entry name" value="TRX_family"/>
    <property type="match status" value="1"/>
</dbReference>
<dbReference type="InterPro" id="IPR013766">
    <property type="entry name" value="Thioredoxin_domain"/>
</dbReference>
<gene>
    <name evidence="2" type="ORF">J2X19_002887</name>
</gene>
<protein>
    <submittedName>
        <fullName evidence="2">Thiol-disulfide isomerase/thioredoxin</fullName>
    </submittedName>
</protein>
<dbReference type="SUPFAM" id="SSF52833">
    <property type="entry name" value="Thioredoxin-like"/>
    <property type="match status" value="1"/>
</dbReference>
<organism evidence="2 3">
    <name type="scientific">Rhodoferax ferrireducens</name>
    <dbReference type="NCBI Taxonomy" id="192843"/>
    <lineage>
        <taxon>Bacteria</taxon>
        <taxon>Pseudomonadati</taxon>
        <taxon>Pseudomonadota</taxon>
        <taxon>Betaproteobacteria</taxon>
        <taxon>Burkholderiales</taxon>
        <taxon>Comamonadaceae</taxon>
        <taxon>Rhodoferax</taxon>
    </lineage>
</organism>
<keyword evidence="2" id="KW-0413">Isomerase</keyword>
<accession>A0ABU2CA54</accession>
<dbReference type="RefSeq" id="WP_310374147.1">
    <property type="nucleotide sequence ID" value="NZ_JAVDXT010000002.1"/>
</dbReference>
<dbReference type="Pfam" id="PF00085">
    <property type="entry name" value="Thioredoxin"/>
    <property type="match status" value="1"/>
</dbReference>
<proteinExistence type="predicted"/>
<comment type="caution">
    <text evidence="2">The sequence shown here is derived from an EMBL/GenBank/DDBJ whole genome shotgun (WGS) entry which is preliminary data.</text>
</comment>
<dbReference type="GO" id="GO:0016853">
    <property type="term" value="F:isomerase activity"/>
    <property type="evidence" value="ECO:0007669"/>
    <property type="project" value="UniProtKB-KW"/>
</dbReference>
<dbReference type="PROSITE" id="PS51352">
    <property type="entry name" value="THIOREDOXIN_2"/>
    <property type="match status" value="1"/>
</dbReference>